<dbReference type="AlphaFoldDB" id="A0A438E2A5"/>
<sequence>MGFLYGAMDLTIDEKWEYQLHQHLHVVAYFLSPHFQYDDNFSNHPEIKLGLYTCMDKFIVDQVERNKANIHIDAFRKKEGHFGFQQAKATCKTSIPADWWIQFGDGTSEQQKFAVRILGLTCFASGCEHNWSSFN</sequence>
<gene>
    <name evidence="1" type="ORF">CK203_108401</name>
</gene>
<evidence type="ECO:0000313" key="2">
    <source>
        <dbReference type="Proteomes" id="UP000288805"/>
    </source>
</evidence>
<protein>
    <recommendedName>
        <fullName evidence="3">HAT C-terminal dimerisation domain-containing protein</fullName>
    </recommendedName>
</protein>
<organism evidence="1 2">
    <name type="scientific">Vitis vinifera</name>
    <name type="common">Grape</name>
    <dbReference type="NCBI Taxonomy" id="29760"/>
    <lineage>
        <taxon>Eukaryota</taxon>
        <taxon>Viridiplantae</taxon>
        <taxon>Streptophyta</taxon>
        <taxon>Embryophyta</taxon>
        <taxon>Tracheophyta</taxon>
        <taxon>Spermatophyta</taxon>
        <taxon>Magnoliopsida</taxon>
        <taxon>eudicotyledons</taxon>
        <taxon>Gunneridae</taxon>
        <taxon>Pentapetalae</taxon>
        <taxon>rosids</taxon>
        <taxon>Vitales</taxon>
        <taxon>Vitaceae</taxon>
        <taxon>Viteae</taxon>
        <taxon>Vitis</taxon>
    </lineage>
</organism>
<comment type="caution">
    <text evidence="1">The sequence shown here is derived from an EMBL/GenBank/DDBJ whole genome shotgun (WGS) entry which is preliminary data.</text>
</comment>
<evidence type="ECO:0000313" key="1">
    <source>
        <dbReference type="EMBL" id="RVW41829.1"/>
    </source>
</evidence>
<accession>A0A438E2A5</accession>
<dbReference type="Proteomes" id="UP000288805">
    <property type="component" value="Unassembled WGS sequence"/>
</dbReference>
<proteinExistence type="predicted"/>
<dbReference type="EMBL" id="QGNW01001426">
    <property type="protein sequence ID" value="RVW41829.1"/>
    <property type="molecule type" value="Genomic_DNA"/>
</dbReference>
<name>A0A438E2A5_VITVI</name>
<dbReference type="SUPFAM" id="SSF53098">
    <property type="entry name" value="Ribonuclease H-like"/>
    <property type="match status" value="1"/>
</dbReference>
<dbReference type="InterPro" id="IPR012337">
    <property type="entry name" value="RNaseH-like_sf"/>
</dbReference>
<evidence type="ECO:0008006" key="3">
    <source>
        <dbReference type="Google" id="ProtNLM"/>
    </source>
</evidence>
<reference evidence="1 2" key="1">
    <citation type="journal article" date="2018" name="PLoS Genet.">
        <title>Population sequencing reveals clonal diversity and ancestral inbreeding in the grapevine cultivar Chardonnay.</title>
        <authorList>
            <person name="Roach M.J."/>
            <person name="Johnson D.L."/>
            <person name="Bohlmann J."/>
            <person name="van Vuuren H.J."/>
            <person name="Jones S.J."/>
            <person name="Pretorius I.S."/>
            <person name="Schmidt S.A."/>
            <person name="Borneman A.R."/>
        </authorList>
    </citation>
    <scope>NUCLEOTIDE SEQUENCE [LARGE SCALE GENOMIC DNA]</scope>
    <source>
        <strain evidence="2">cv. Chardonnay</strain>
        <tissue evidence="1">Leaf</tissue>
    </source>
</reference>